<comment type="caution">
    <text evidence="9">The sequence shown here is derived from an EMBL/GenBank/DDBJ whole genome shotgun (WGS) entry which is preliminary data.</text>
</comment>
<dbReference type="Pfam" id="PF00158">
    <property type="entry name" value="Sigma54_activat"/>
    <property type="match status" value="1"/>
</dbReference>
<dbReference type="Pfam" id="PF00072">
    <property type="entry name" value="Response_reg"/>
    <property type="match status" value="1"/>
</dbReference>
<dbReference type="PROSITE" id="PS00675">
    <property type="entry name" value="SIGMA54_INTERACT_1"/>
    <property type="match status" value="1"/>
</dbReference>
<dbReference type="FunFam" id="3.40.50.300:FF:000006">
    <property type="entry name" value="DNA-binding transcriptional regulator NtrC"/>
    <property type="match status" value="1"/>
</dbReference>
<dbReference type="PANTHER" id="PTHR32071">
    <property type="entry name" value="TRANSCRIPTIONAL REGULATORY PROTEIN"/>
    <property type="match status" value="1"/>
</dbReference>
<evidence type="ECO:0000313" key="10">
    <source>
        <dbReference type="Proteomes" id="UP000291338"/>
    </source>
</evidence>
<evidence type="ECO:0000256" key="6">
    <source>
        <dbReference type="PROSITE-ProRule" id="PRU00169"/>
    </source>
</evidence>
<dbReference type="Gene3D" id="3.40.50.2300">
    <property type="match status" value="1"/>
</dbReference>
<feature type="domain" description="Response regulatory" evidence="8">
    <location>
        <begin position="7"/>
        <end position="126"/>
    </location>
</feature>
<keyword evidence="5" id="KW-0804">Transcription</keyword>
<dbReference type="Gene3D" id="1.10.10.60">
    <property type="entry name" value="Homeodomain-like"/>
    <property type="match status" value="1"/>
</dbReference>
<dbReference type="EMBL" id="PPSX01000023">
    <property type="protein sequence ID" value="RZQ53611.1"/>
    <property type="molecule type" value="Genomic_DNA"/>
</dbReference>
<evidence type="ECO:0000313" key="9">
    <source>
        <dbReference type="EMBL" id="RZQ53611.1"/>
    </source>
</evidence>
<dbReference type="SMART" id="SM00448">
    <property type="entry name" value="REC"/>
    <property type="match status" value="1"/>
</dbReference>
<dbReference type="InterPro" id="IPR027417">
    <property type="entry name" value="P-loop_NTPase"/>
</dbReference>
<proteinExistence type="predicted"/>
<reference evidence="9 10" key="1">
    <citation type="submission" date="2018-01" db="EMBL/GenBank/DDBJ databases">
        <title>Co-occurrence of chitin degradation, pigmentation and bioactivity in marine Pseudoalteromonas.</title>
        <authorList>
            <person name="Paulsen S."/>
            <person name="Gram L."/>
            <person name="Machado H."/>
        </authorList>
    </citation>
    <scope>NUCLEOTIDE SEQUENCE [LARGE SCALE GENOMIC DNA]</scope>
    <source>
        <strain evidence="9 10">S3898</strain>
    </source>
</reference>
<dbReference type="InterPro" id="IPR011006">
    <property type="entry name" value="CheY-like_superfamily"/>
</dbReference>
<evidence type="ECO:0000259" key="8">
    <source>
        <dbReference type="PROSITE" id="PS50110"/>
    </source>
</evidence>
<dbReference type="InterPro" id="IPR058031">
    <property type="entry name" value="AAA_lid_NorR"/>
</dbReference>
<dbReference type="InterPro" id="IPR001789">
    <property type="entry name" value="Sig_transdc_resp-reg_receiver"/>
</dbReference>
<dbReference type="Gene3D" id="1.10.8.60">
    <property type="match status" value="1"/>
</dbReference>
<dbReference type="SMART" id="SM00382">
    <property type="entry name" value="AAA"/>
    <property type="match status" value="1"/>
</dbReference>
<dbReference type="GO" id="GO:0000160">
    <property type="term" value="P:phosphorelay signal transduction system"/>
    <property type="evidence" value="ECO:0007669"/>
    <property type="project" value="InterPro"/>
</dbReference>
<dbReference type="GO" id="GO:0006355">
    <property type="term" value="P:regulation of DNA-templated transcription"/>
    <property type="evidence" value="ECO:0007669"/>
    <property type="project" value="InterPro"/>
</dbReference>
<dbReference type="GO" id="GO:0043565">
    <property type="term" value="F:sequence-specific DNA binding"/>
    <property type="evidence" value="ECO:0007669"/>
    <property type="project" value="InterPro"/>
</dbReference>
<dbReference type="GO" id="GO:0005524">
    <property type="term" value="F:ATP binding"/>
    <property type="evidence" value="ECO:0007669"/>
    <property type="project" value="UniProtKB-KW"/>
</dbReference>
<organism evidence="9 10">
    <name type="scientific">Pseudoalteromonas phenolica</name>
    <dbReference type="NCBI Taxonomy" id="161398"/>
    <lineage>
        <taxon>Bacteria</taxon>
        <taxon>Pseudomonadati</taxon>
        <taxon>Pseudomonadota</taxon>
        <taxon>Gammaproteobacteria</taxon>
        <taxon>Alteromonadales</taxon>
        <taxon>Pseudoalteromonadaceae</taxon>
        <taxon>Pseudoalteromonas</taxon>
    </lineage>
</organism>
<sequence>MAVIDKSILVVDDNAEILIATKMLLKQHYKHVVTLDNPHKINDAMEKESFALILLDMNFTRESTSGAEGFYWLKQIKAIDEDAVVVLFTAFGDMSMAVDAIKQGASDFVLKPWQNEKLLATVANCIDLSAQRQKSKKLNQIAALSLADQNRPFENLIAKSPAMEQVFTTLEKAAKTDANVLILGESGTGKEVIAREFHKQSLRANDTFLSVDMGTIASSLFESELFGHAKGAFTDAKENKQGRFELADTGTLFLDEIGNIPLELQGKLLTAIQNRVITPVGGSKEISIDIRLITATNMNLYDMVREGSFRQDLLYRINTVEITLPVLRDRPQDIPLLIEFYADLYCKKYKLSHKTVSDKTMAQLLTYDWPGNIRELQHLVERSVILSDGEQLQFQLMPNQETQSGAAQLDTYNLADIEQMTIERAIADFKGNISHAAKALGITRASLYRKMEKYGV</sequence>
<dbReference type="PROSITE" id="PS50045">
    <property type="entry name" value="SIGMA54_INTERACT_4"/>
    <property type="match status" value="1"/>
</dbReference>
<dbReference type="PANTHER" id="PTHR32071:SF113">
    <property type="entry name" value="ALGINATE BIOSYNTHESIS TRANSCRIPTIONAL REGULATORY PROTEIN ALGB"/>
    <property type="match status" value="1"/>
</dbReference>
<evidence type="ECO:0000256" key="2">
    <source>
        <dbReference type="ARBA" id="ARBA00022840"/>
    </source>
</evidence>
<protein>
    <submittedName>
        <fullName evidence="9">Sigma-54-dependent Fis family transcriptional regulator</fullName>
    </submittedName>
</protein>
<accession>A0A4Q7IP27</accession>
<feature type="modified residue" description="4-aspartylphosphate" evidence="6">
    <location>
        <position position="56"/>
    </location>
</feature>
<dbReference type="Gene3D" id="3.40.50.300">
    <property type="entry name" value="P-loop containing nucleotide triphosphate hydrolases"/>
    <property type="match status" value="1"/>
</dbReference>
<dbReference type="AlphaFoldDB" id="A0A4Q7IP27"/>
<dbReference type="RefSeq" id="WP_130255091.1">
    <property type="nucleotide sequence ID" value="NZ_PPSX01000023.1"/>
</dbReference>
<feature type="domain" description="Sigma-54 factor interaction" evidence="7">
    <location>
        <begin position="156"/>
        <end position="385"/>
    </location>
</feature>
<dbReference type="SUPFAM" id="SSF52540">
    <property type="entry name" value="P-loop containing nucleoside triphosphate hydrolases"/>
    <property type="match status" value="1"/>
</dbReference>
<keyword evidence="1" id="KW-0547">Nucleotide-binding</keyword>
<dbReference type="InterPro" id="IPR025944">
    <property type="entry name" value="Sigma_54_int_dom_CS"/>
</dbReference>
<dbReference type="InterPro" id="IPR025943">
    <property type="entry name" value="Sigma_54_int_dom_ATP-bd_2"/>
</dbReference>
<dbReference type="Proteomes" id="UP000291338">
    <property type="component" value="Unassembled WGS sequence"/>
</dbReference>
<evidence type="ECO:0000256" key="1">
    <source>
        <dbReference type="ARBA" id="ARBA00022741"/>
    </source>
</evidence>
<dbReference type="PROSITE" id="PS00676">
    <property type="entry name" value="SIGMA54_INTERACT_2"/>
    <property type="match status" value="1"/>
</dbReference>
<keyword evidence="3" id="KW-0805">Transcription regulation</keyword>
<dbReference type="SUPFAM" id="SSF46689">
    <property type="entry name" value="Homeodomain-like"/>
    <property type="match status" value="1"/>
</dbReference>
<dbReference type="InterPro" id="IPR003593">
    <property type="entry name" value="AAA+_ATPase"/>
</dbReference>
<keyword evidence="4" id="KW-0238">DNA-binding</keyword>
<dbReference type="SUPFAM" id="SSF52172">
    <property type="entry name" value="CheY-like"/>
    <property type="match status" value="1"/>
</dbReference>
<keyword evidence="6" id="KW-0597">Phosphoprotein</keyword>
<dbReference type="PRINTS" id="PR01590">
    <property type="entry name" value="HTHFIS"/>
</dbReference>
<keyword evidence="2" id="KW-0067">ATP-binding</keyword>
<evidence type="ECO:0000256" key="4">
    <source>
        <dbReference type="ARBA" id="ARBA00023125"/>
    </source>
</evidence>
<dbReference type="CDD" id="cd00009">
    <property type="entry name" value="AAA"/>
    <property type="match status" value="1"/>
</dbReference>
<dbReference type="InterPro" id="IPR002078">
    <property type="entry name" value="Sigma_54_int"/>
</dbReference>
<dbReference type="InterPro" id="IPR002197">
    <property type="entry name" value="HTH_Fis"/>
</dbReference>
<dbReference type="InterPro" id="IPR009057">
    <property type="entry name" value="Homeodomain-like_sf"/>
</dbReference>
<dbReference type="PROSITE" id="PS50110">
    <property type="entry name" value="RESPONSE_REGULATORY"/>
    <property type="match status" value="1"/>
</dbReference>
<dbReference type="InterPro" id="IPR025662">
    <property type="entry name" value="Sigma_54_int_dom_ATP-bd_1"/>
</dbReference>
<dbReference type="PROSITE" id="PS00688">
    <property type="entry name" value="SIGMA54_INTERACT_3"/>
    <property type="match status" value="1"/>
</dbReference>
<evidence type="ECO:0000256" key="5">
    <source>
        <dbReference type="ARBA" id="ARBA00023163"/>
    </source>
</evidence>
<name>A0A4Q7IP27_9GAMM</name>
<evidence type="ECO:0000259" key="7">
    <source>
        <dbReference type="PROSITE" id="PS50045"/>
    </source>
</evidence>
<evidence type="ECO:0000256" key="3">
    <source>
        <dbReference type="ARBA" id="ARBA00023015"/>
    </source>
</evidence>
<gene>
    <name evidence="9" type="ORF">C1E23_08155</name>
</gene>
<dbReference type="Pfam" id="PF02954">
    <property type="entry name" value="HTH_8"/>
    <property type="match status" value="1"/>
</dbReference>
<dbReference type="Pfam" id="PF25601">
    <property type="entry name" value="AAA_lid_14"/>
    <property type="match status" value="1"/>
</dbReference>